<organism evidence="1">
    <name type="scientific">Fagus sylvatica</name>
    <name type="common">Beechnut</name>
    <dbReference type="NCBI Taxonomy" id="28930"/>
    <lineage>
        <taxon>Eukaryota</taxon>
        <taxon>Viridiplantae</taxon>
        <taxon>Streptophyta</taxon>
        <taxon>Embryophyta</taxon>
        <taxon>Tracheophyta</taxon>
        <taxon>Spermatophyta</taxon>
        <taxon>Magnoliopsida</taxon>
        <taxon>eudicotyledons</taxon>
        <taxon>Gunneridae</taxon>
        <taxon>Pentapetalae</taxon>
        <taxon>rosids</taxon>
        <taxon>fabids</taxon>
        <taxon>Fagales</taxon>
        <taxon>Fagaceae</taxon>
        <taxon>Fagus</taxon>
    </lineage>
</organism>
<name>A0A2N9IMV9_FAGSY</name>
<gene>
    <name evidence="1" type="ORF">FSB_LOCUS53506</name>
</gene>
<accession>A0A2N9IMV9</accession>
<sequence length="130" mass="13943">MTCQNLDFGRTVLDLFACGCSSNASFSRSSVRNYAKSTCRSSSSSSSSISRGYGAKKLVDRRRGIASCRVVSSTKTPGTLLTGKVAQGPPPMLDLKKESRSKISLTNLFELVADDLQTLNQNLQSVSTPL</sequence>
<dbReference type="EMBL" id="OIVN01006125">
    <property type="protein sequence ID" value="SPD25624.1"/>
    <property type="molecule type" value="Genomic_DNA"/>
</dbReference>
<evidence type="ECO:0000313" key="1">
    <source>
        <dbReference type="EMBL" id="SPD25624.1"/>
    </source>
</evidence>
<protein>
    <submittedName>
        <fullName evidence="1">Uncharacterized protein</fullName>
    </submittedName>
</protein>
<dbReference type="AlphaFoldDB" id="A0A2N9IMV9"/>
<proteinExistence type="predicted"/>
<reference evidence="1" key="1">
    <citation type="submission" date="2018-02" db="EMBL/GenBank/DDBJ databases">
        <authorList>
            <person name="Cohen D.B."/>
            <person name="Kent A.D."/>
        </authorList>
    </citation>
    <scope>NUCLEOTIDE SEQUENCE</scope>
</reference>